<evidence type="ECO:0000256" key="2">
    <source>
        <dbReference type="SAM" id="Phobius"/>
    </source>
</evidence>
<dbReference type="PATRIC" id="fig|1423778.4.peg.1383"/>
<keyword evidence="2" id="KW-0812">Transmembrane</keyword>
<keyword evidence="2" id="KW-0472">Membrane</keyword>
<gene>
    <name evidence="3" type="ORF">FC70_GL001346</name>
</gene>
<dbReference type="AlphaFoldDB" id="A0A0R1RFJ2"/>
<evidence type="ECO:0000313" key="4">
    <source>
        <dbReference type="Proteomes" id="UP000051697"/>
    </source>
</evidence>
<feature type="transmembrane region" description="Helical" evidence="2">
    <location>
        <begin position="36"/>
        <end position="58"/>
    </location>
</feature>
<proteinExistence type="predicted"/>
<accession>A0A0R1RFJ2</accession>
<keyword evidence="4" id="KW-1185">Reference proteome</keyword>
<evidence type="ECO:0000256" key="1">
    <source>
        <dbReference type="SAM" id="MobiDB-lite"/>
    </source>
</evidence>
<keyword evidence="2" id="KW-1133">Transmembrane helix</keyword>
<sequence>MKNNNDKLLNQEIEEKFSDESAEHPKIKQSKEHGKAAQVTIALLLAAIVLLGIFLPIFF</sequence>
<feature type="region of interest" description="Disordered" evidence="1">
    <location>
        <begin position="1"/>
        <end position="33"/>
    </location>
</feature>
<dbReference type="EMBL" id="AZFE01000031">
    <property type="protein sequence ID" value="KRL55741.1"/>
    <property type="molecule type" value="Genomic_DNA"/>
</dbReference>
<evidence type="ECO:0000313" key="3">
    <source>
        <dbReference type="EMBL" id="KRL55741.1"/>
    </source>
</evidence>
<dbReference type="STRING" id="1423778.FC70_GL001346"/>
<organism evidence="3 4">
    <name type="scientific">Paucilactobacillus oligofermentans DSM 15707 = LMG 22743</name>
    <dbReference type="NCBI Taxonomy" id="1423778"/>
    <lineage>
        <taxon>Bacteria</taxon>
        <taxon>Bacillati</taxon>
        <taxon>Bacillota</taxon>
        <taxon>Bacilli</taxon>
        <taxon>Lactobacillales</taxon>
        <taxon>Lactobacillaceae</taxon>
        <taxon>Paucilactobacillus</taxon>
    </lineage>
</organism>
<dbReference type="RefSeq" id="WP_057890263.1">
    <property type="nucleotide sequence ID" value="NZ_AZFE01000031.1"/>
</dbReference>
<comment type="caution">
    <text evidence="3">The sequence shown here is derived from an EMBL/GenBank/DDBJ whole genome shotgun (WGS) entry which is preliminary data.</text>
</comment>
<dbReference type="Proteomes" id="UP000051697">
    <property type="component" value="Unassembled WGS sequence"/>
</dbReference>
<feature type="compositionally biased region" description="Basic and acidic residues" evidence="1">
    <location>
        <begin position="13"/>
        <end position="33"/>
    </location>
</feature>
<name>A0A0R1RFJ2_9LACO</name>
<reference evidence="3 4" key="1">
    <citation type="journal article" date="2015" name="Genome Announc.">
        <title>Expanding the biotechnology potential of lactobacilli through comparative genomics of 213 strains and associated genera.</title>
        <authorList>
            <person name="Sun Z."/>
            <person name="Harris H.M."/>
            <person name="McCann A."/>
            <person name="Guo C."/>
            <person name="Argimon S."/>
            <person name="Zhang W."/>
            <person name="Yang X."/>
            <person name="Jeffery I.B."/>
            <person name="Cooney J.C."/>
            <person name="Kagawa T.F."/>
            <person name="Liu W."/>
            <person name="Song Y."/>
            <person name="Salvetti E."/>
            <person name="Wrobel A."/>
            <person name="Rasinkangas P."/>
            <person name="Parkhill J."/>
            <person name="Rea M.C."/>
            <person name="O'Sullivan O."/>
            <person name="Ritari J."/>
            <person name="Douillard F.P."/>
            <person name="Paul Ross R."/>
            <person name="Yang R."/>
            <person name="Briner A.E."/>
            <person name="Felis G.E."/>
            <person name="de Vos W.M."/>
            <person name="Barrangou R."/>
            <person name="Klaenhammer T.R."/>
            <person name="Caufield P.W."/>
            <person name="Cui Y."/>
            <person name="Zhang H."/>
            <person name="O'Toole P.W."/>
        </authorList>
    </citation>
    <scope>NUCLEOTIDE SEQUENCE [LARGE SCALE GENOMIC DNA]</scope>
    <source>
        <strain evidence="3 4">DSM 15707</strain>
    </source>
</reference>
<protein>
    <submittedName>
        <fullName evidence="3">Uncharacterized protein</fullName>
    </submittedName>
</protein>